<feature type="region of interest" description="Disordered" evidence="2">
    <location>
        <begin position="1040"/>
        <end position="1062"/>
    </location>
</feature>
<proteinExistence type="predicted"/>
<dbReference type="Proteomes" id="UP001054857">
    <property type="component" value="Unassembled WGS sequence"/>
</dbReference>
<feature type="region of interest" description="Disordered" evidence="2">
    <location>
        <begin position="1862"/>
        <end position="1924"/>
    </location>
</feature>
<feature type="coiled-coil region" evidence="1">
    <location>
        <begin position="1217"/>
        <end position="1300"/>
    </location>
</feature>
<gene>
    <name evidence="3" type="ORF">Agub_g11084</name>
</gene>
<dbReference type="GO" id="GO:0051880">
    <property type="term" value="F:G-quadruplex DNA binding"/>
    <property type="evidence" value="ECO:0007669"/>
    <property type="project" value="TreeGrafter"/>
</dbReference>
<dbReference type="GO" id="GO:0003691">
    <property type="term" value="F:double-stranded telomeric DNA binding"/>
    <property type="evidence" value="ECO:0007669"/>
    <property type="project" value="TreeGrafter"/>
</dbReference>
<feature type="coiled-coil region" evidence="1">
    <location>
        <begin position="668"/>
        <end position="758"/>
    </location>
</feature>
<feature type="compositionally biased region" description="Low complexity" evidence="2">
    <location>
        <begin position="527"/>
        <end position="537"/>
    </location>
</feature>
<evidence type="ECO:0000313" key="4">
    <source>
        <dbReference type="Proteomes" id="UP001054857"/>
    </source>
</evidence>
<dbReference type="GO" id="GO:0006302">
    <property type="term" value="P:double-strand break repair"/>
    <property type="evidence" value="ECO:0007669"/>
    <property type="project" value="TreeGrafter"/>
</dbReference>
<dbReference type="PANTHER" id="PTHR18867">
    <property type="entry name" value="RAD50"/>
    <property type="match status" value="1"/>
</dbReference>
<dbReference type="PANTHER" id="PTHR18867:SF12">
    <property type="entry name" value="DNA REPAIR PROTEIN RAD50"/>
    <property type="match status" value="1"/>
</dbReference>
<feature type="compositionally biased region" description="Low complexity" evidence="2">
    <location>
        <begin position="483"/>
        <end position="519"/>
    </location>
</feature>
<feature type="region of interest" description="Disordered" evidence="2">
    <location>
        <begin position="1949"/>
        <end position="1983"/>
    </location>
</feature>
<keyword evidence="4" id="KW-1185">Reference proteome</keyword>
<sequence>MAQQVMTNLGPRRKGSARLDPLPFANGRTSPTEMAGEPQVVLPDGRAASSHLPPLNRARDPASETFDSVLAEEVSPGVSPARRARKAALMTRSVDVDHRTVLQASLALDQKEREMSLVRDNKREYGRILLELWVNQVLDAQSTSAAGALGAAGKVSDALKMDASALRGLASYGLTRVELLGAGLSNDAIDRLYRCMYVYTVGFFDVMQDILSHNDFRTEILSNVWKGFLTIAESALQVSFRSDYLKLYQSQQVAMAELLFAKEQLTEAQQDSVNTEKAIAWLTNAHAEERAARQMIKAQLQEVQGMLERERQAHQAAVTKYVAEVEERVRLQAELVSATAKLAEAAVAQVDLVVQRDQLTSQLLAAEQRAGRIVEHVKGMYDALAMEKAFTPNPQLVTSLDALLSSAAASAQASGSQEARTQAAEAEARAIAAAEAEARAEAEAQAAAAAPGEPGEGAAEGAASEGAAGAVAVPVTAAPTSSSSVLPAASVSGPGAATAATGGVARGSASGGAAPPGRSSGTGGASTTGRGSNTGGRLSVTGLLGAAVTAANEGGLGSSLAGGSGNNSAALSFKGPKPWPQLPPLEAAARSEATMLYADLISDLTKQLYGMWREQSDHATSTTRSLYEARDNLRDSRMREHELQLELGRTRSSAQELQRLLDDSEAGRGRAQAALEATQAALQALKEAKAAADESISDLTHSLDATRDSLERTQVERNRLLASLRTAEDDIDTRDTRIRRLERRLEAGEDTLGEVSRAMVVYAKAAAAQDIARGYFKKRFLEASKRAGDLQWSIFRAERQVRALEGKIEHKNTELATLASATEQAKHQAEQVQLSLAGAMMDIENKKAMIGSLERALNSAREEIQKLRQDLEETVKRAETAEMELEDAREEIQRQSEGMQALEGRIATAGEERARLLKQVERLVSEKAEVERMSKQQRDSLQSEINRRGMEIASLRAELETVNGRLEATRSELAGVRDQLERKREKKKRWKHLHDQSSAQCESLRGALAEREGLVAELAARLEPLEVDVALLMADRCRDMSAVNPPEPAPEKDTAEAQDQPEGDITGVQLQWDECTRQMLELSARLETQQRAVEAARREYETARAAFYESPTEEGRKAILLGIEAVLAKLRVERAETESDLNRLRERQIQLRAHMQGHENVAFKIRMKLLSKRTNKTDFALKHELVCRLDEARDRTNLLQGSVDQQTAAATTAQMRAAKLEMDFVKTEAELRDLSDKLRRTLEFKVELERQVAQYKNMVAFLQAEVSSLSRERDALKANLQDADARITALTNDVSEAQMAVGTTSKRLELKYESEKREALAAALDRQRILEGKMAACEARMKEVEALNRSANDSLRRYLAATLHQLETRMPPAFIWHIARPEHIREAILACSGKARTPQQQQEGAGGAGGAGAAAAAVAAVLAEGEGSKPNAPPPSLVAALGGMPFRTNFDYDRDTVLSFMSGSWSFDITLVVISQVYVEKLLADIRAEEGLLGGMAGPRHSLESVLYDFFTLHFGCRPAAELHLAAFLASVRRFRTQHPKVRTFARLLGLPEPPPTPSSSEDVLTRGSLPPPAVEFYLALVNRVHARAGPLIAEAAEGFSLVKSKVLARIAREFLRGSFATTRDDVAATPEHIRHMALNDEEKAIDLELALEAMLRAFMTQYHEDFEALCATFRASFDNVGRKLVTLDDLSLFLRQLNAEKAASLPPSRALAMYVEASRAAGANAEQLGRELCRAVLNSGFVGISTHVTRHEPMRSLPPYDEFELLEESWRLMRVAVEQQVAVLRTHTESVKCDVTAYVDLARRVDELVGGRDNPQPAWSTYRRLLTTYCSLREAVDAILPFDPPIGTLLNASRARATIAVPAPEAAPGEEGEAAAARPRTEEETPSPADGTSREASPAGRRPALKTSASRKNLGKALSRESSGRFTLEPAMFDLSGTGGATAAAARKSGKLLAPRGANPDGATLSRYSTMAPDRVASPPDAVSAAIAKLQEEKKEEA</sequence>
<organism evidence="3 4">
    <name type="scientific">Astrephomene gubernaculifera</name>
    <dbReference type="NCBI Taxonomy" id="47775"/>
    <lineage>
        <taxon>Eukaryota</taxon>
        <taxon>Viridiplantae</taxon>
        <taxon>Chlorophyta</taxon>
        <taxon>core chlorophytes</taxon>
        <taxon>Chlorophyceae</taxon>
        <taxon>CS clade</taxon>
        <taxon>Chlamydomonadales</taxon>
        <taxon>Astrephomenaceae</taxon>
        <taxon>Astrephomene</taxon>
    </lineage>
</organism>
<dbReference type="GO" id="GO:0043047">
    <property type="term" value="F:single-stranded telomeric DNA binding"/>
    <property type="evidence" value="ECO:0007669"/>
    <property type="project" value="TreeGrafter"/>
</dbReference>
<comment type="caution">
    <text evidence="3">The sequence shown here is derived from an EMBL/GenBank/DDBJ whole genome shotgun (WGS) entry which is preliminary data.</text>
</comment>
<dbReference type="EMBL" id="BMAR01000027">
    <property type="protein sequence ID" value="GFR49058.1"/>
    <property type="molecule type" value="Genomic_DNA"/>
</dbReference>
<evidence type="ECO:0000256" key="2">
    <source>
        <dbReference type="SAM" id="MobiDB-lite"/>
    </source>
</evidence>
<evidence type="ECO:0000313" key="3">
    <source>
        <dbReference type="EMBL" id="GFR49058.1"/>
    </source>
</evidence>
<dbReference type="GO" id="GO:0000722">
    <property type="term" value="P:telomere maintenance via recombination"/>
    <property type="evidence" value="ECO:0007669"/>
    <property type="project" value="TreeGrafter"/>
</dbReference>
<reference evidence="3 4" key="1">
    <citation type="journal article" date="2021" name="Sci. Rep.">
        <title>Genome sequencing of the multicellular alga Astrephomene provides insights into convergent evolution of germ-soma differentiation.</title>
        <authorList>
            <person name="Yamashita S."/>
            <person name="Yamamoto K."/>
            <person name="Matsuzaki R."/>
            <person name="Suzuki S."/>
            <person name="Yamaguchi H."/>
            <person name="Hirooka S."/>
            <person name="Minakuchi Y."/>
            <person name="Miyagishima S."/>
            <person name="Kawachi M."/>
            <person name="Toyoda A."/>
            <person name="Nozaki H."/>
        </authorList>
    </citation>
    <scope>NUCLEOTIDE SEQUENCE [LARGE SCALE GENOMIC DNA]</scope>
    <source>
        <strain evidence="3 4">NIES-4017</strain>
    </source>
</reference>
<feature type="region of interest" description="Disordered" evidence="2">
    <location>
        <begin position="442"/>
        <end position="463"/>
    </location>
</feature>
<protein>
    <recommendedName>
        <fullName evidence="5">Flagellar associated protein</fullName>
    </recommendedName>
</protein>
<name>A0AAD3DYQ4_9CHLO</name>
<feature type="region of interest" description="Disordered" evidence="2">
    <location>
        <begin position="483"/>
        <end position="537"/>
    </location>
</feature>
<dbReference type="GO" id="GO:0000794">
    <property type="term" value="C:condensed nuclear chromosome"/>
    <property type="evidence" value="ECO:0007669"/>
    <property type="project" value="TreeGrafter"/>
</dbReference>
<evidence type="ECO:0008006" key="5">
    <source>
        <dbReference type="Google" id="ProtNLM"/>
    </source>
</evidence>
<feature type="coiled-coil region" evidence="1">
    <location>
        <begin position="843"/>
        <end position="986"/>
    </location>
</feature>
<dbReference type="GO" id="GO:0070192">
    <property type="term" value="P:chromosome organization involved in meiotic cell cycle"/>
    <property type="evidence" value="ECO:0007669"/>
    <property type="project" value="TreeGrafter"/>
</dbReference>
<dbReference type="GO" id="GO:0030870">
    <property type="term" value="C:Mre11 complex"/>
    <property type="evidence" value="ECO:0007669"/>
    <property type="project" value="TreeGrafter"/>
</dbReference>
<accession>A0AAD3DYQ4</accession>
<feature type="region of interest" description="Disordered" evidence="2">
    <location>
        <begin position="1"/>
        <end position="37"/>
    </location>
</feature>
<evidence type="ECO:0000256" key="1">
    <source>
        <dbReference type="SAM" id="Coils"/>
    </source>
</evidence>
<feature type="coiled-coil region" evidence="1">
    <location>
        <begin position="1079"/>
        <end position="1147"/>
    </location>
</feature>
<feature type="compositionally biased region" description="Low complexity" evidence="2">
    <location>
        <begin position="443"/>
        <end position="463"/>
    </location>
</feature>
<dbReference type="Gene3D" id="1.10.287.1490">
    <property type="match status" value="1"/>
</dbReference>
<keyword evidence="1" id="KW-0175">Coiled coil</keyword>
<dbReference type="GO" id="GO:0007004">
    <property type="term" value="P:telomere maintenance via telomerase"/>
    <property type="evidence" value="ECO:0007669"/>
    <property type="project" value="TreeGrafter"/>
</dbReference>